<evidence type="ECO:0000259" key="11">
    <source>
        <dbReference type="PROSITE" id="PS51199"/>
    </source>
</evidence>
<reference evidence="12 13" key="1">
    <citation type="submission" date="2015-09" db="EMBL/GenBank/DDBJ databases">
        <authorList>
            <consortium name="Pathogen Informatics"/>
        </authorList>
    </citation>
    <scope>NUCLEOTIDE SEQUENCE [LARGE SCALE GENOMIC DNA]</scope>
    <source>
        <strain evidence="12 13">2789STDY5834865</strain>
    </source>
</reference>
<dbReference type="InterPro" id="IPR007693">
    <property type="entry name" value="DNA_helicase_DnaB-like_N"/>
</dbReference>
<keyword evidence="6" id="KW-0067">ATP-binding</keyword>
<dbReference type="EMBL" id="CZAB01000039">
    <property type="protein sequence ID" value="CUP57564.1"/>
    <property type="molecule type" value="Genomic_DNA"/>
</dbReference>
<dbReference type="InterPro" id="IPR007694">
    <property type="entry name" value="DNA_helicase_DnaB-like_C"/>
</dbReference>
<gene>
    <name evidence="12" type="primary">dnaC_3</name>
    <name evidence="12" type="ORF">ERS852480_03618</name>
</gene>
<evidence type="ECO:0000256" key="4">
    <source>
        <dbReference type="ARBA" id="ARBA00022801"/>
    </source>
</evidence>
<sequence length="423" mass="47462">MIVNAEQALIGALMMEPRAIKDCGSIRPDMFVDALLGRLYLEFLRAHDFGYQANLVTLAANIADVSQSELLSKLKKCSDSSVTSTAAGEYAEVIKNAYKARTATQIINAVQFHPSAVEKQIGETVNALEALQEDDRPKAKCLSEIVDEMAPGCFVDRERDFLYTGFPRLDDCLGGLEGGDIIVIGARPAVGKSAFVTQILTNMGIQGKRVLLYNLEMTNKQMYERLVSRQSGIMMNRIRQGKAFLGDEKERFQKANTELKRLDVWISSGVKSVGEIRRECQHMGADCIIIDYLQLIKTERHYANRVSEVGDISKAIKSLAMELNRPIIVLSQLNRASEGRQTKEPTMSELRESGDIEQDASVVMLLWNLSEENERYKGVKVEKNRQGKTAKFQMEFVGEEMSFKETEGKDFDFKPAKEKTPFD</sequence>
<keyword evidence="3" id="KW-0547">Nucleotide-binding</keyword>
<dbReference type="GO" id="GO:0006260">
    <property type="term" value="P:DNA replication"/>
    <property type="evidence" value="ECO:0007669"/>
    <property type="project" value="UniProtKB-KW"/>
</dbReference>
<dbReference type="InterPro" id="IPR027417">
    <property type="entry name" value="P-loop_NTPase"/>
</dbReference>
<dbReference type="PANTHER" id="PTHR30153">
    <property type="entry name" value="REPLICATIVE DNA HELICASE DNAB"/>
    <property type="match status" value="1"/>
</dbReference>
<dbReference type="PANTHER" id="PTHR30153:SF2">
    <property type="entry name" value="REPLICATIVE DNA HELICASE"/>
    <property type="match status" value="1"/>
</dbReference>
<evidence type="ECO:0000256" key="6">
    <source>
        <dbReference type="ARBA" id="ARBA00022840"/>
    </source>
</evidence>
<evidence type="ECO:0000256" key="8">
    <source>
        <dbReference type="ARBA" id="ARBA00023235"/>
    </source>
</evidence>
<dbReference type="PROSITE" id="PS51199">
    <property type="entry name" value="SF4_HELICASE"/>
    <property type="match status" value="1"/>
</dbReference>
<dbReference type="InterPro" id="IPR016136">
    <property type="entry name" value="DNA_helicase_N/primase_C"/>
</dbReference>
<evidence type="ECO:0000256" key="3">
    <source>
        <dbReference type="ARBA" id="ARBA00022741"/>
    </source>
</evidence>
<evidence type="ECO:0000313" key="12">
    <source>
        <dbReference type="EMBL" id="CUP57564.1"/>
    </source>
</evidence>
<evidence type="ECO:0000256" key="7">
    <source>
        <dbReference type="ARBA" id="ARBA00023125"/>
    </source>
</evidence>
<dbReference type="GO" id="GO:0005524">
    <property type="term" value="F:ATP binding"/>
    <property type="evidence" value="ECO:0007669"/>
    <property type="project" value="UniProtKB-KW"/>
</dbReference>
<proteinExistence type="inferred from homology"/>
<dbReference type="Pfam" id="PF00772">
    <property type="entry name" value="DnaB"/>
    <property type="match status" value="1"/>
</dbReference>
<dbReference type="InterPro" id="IPR036185">
    <property type="entry name" value="DNA_heli_DnaB-like_N_sf"/>
</dbReference>
<dbReference type="Gene3D" id="1.10.860.10">
    <property type="entry name" value="DNAb Helicase, Chain A"/>
    <property type="match status" value="1"/>
</dbReference>
<evidence type="ECO:0000313" key="13">
    <source>
        <dbReference type="Proteomes" id="UP000095512"/>
    </source>
</evidence>
<evidence type="ECO:0000256" key="1">
    <source>
        <dbReference type="ARBA" id="ARBA00008428"/>
    </source>
</evidence>
<dbReference type="GO" id="GO:0003677">
    <property type="term" value="F:DNA binding"/>
    <property type="evidence" value="ECO:0007669"/>
    <property type="project" value="UniProtKB-KW"/>
</dbReference>
<keyword evidence="7" id="KW-0238">DNA-binding</keyword>
<accession>A0A174P9D1</accession>
<dbReference type="SUPFAM" id="SSF48024">
    <property type="entry name" value="N-terminal domain of DnaB helicase"/>
    <property type="match status" value="1"/>
</dbReference>
<dbReference type="Gene3D" id="3.40.50.300">
    <property type="entry name" value="P-loop containing nucleotide triphosphate hydrolases"/>
    <property type="match status" value="1"/>
</dbReference>
<comment type="similarity">
    <text evidence="1">Belongs to the helicase family. DnaB subfamily.</text>
</comment>
<dbReference type="Pfam" id="PF03796">
    <property type="entry name" value="DnaB_C"/>
    <property type="match status" value="1"/>
</dbReference>
<dbReference type="GO" id="GO:0005829">
    <property type="term" value="C:cytosol"/>
    <property type="evidence" value="ECO:0007669"/>
    <property type="project" value="TreeGrafter"/>
</dbReference>
<evidence type="ECO:0000256" key="2">
    <source>
        <dbReference type="ARBA" id="ARBA00022705"/>
    </source>
</evidence>
<evidence type="ECO:0000256" key="10">
    <source>
        <dbReference type="ARBA" id="ARBA00048954"/>
    </source>
</evidence>
<keyword evidence="5 12" id="KW-0347">Helicase</keyword>
<dbReference type="SUPFAM" id="SSF52540">
    <property type="entry name" value="P-loop containing nucleoside triphosphate hydrolases"/>
    <property type="match status" value="1"/>
</dbReference>
<dbReference type="GO" id="GO:0016887">
    <property type="term" value="F:ATP hydrolysis activity"/>
    <property type="evidence" value="ECO:0007669"/>
    <property type="project" value="RHEA"/>
</dbReference>
<keyword evidence="2" id="KW-0235">DNA replication</keyword>
<keyword evidence="4 12" id="KW-0378">Hydrolase</keyword>
<protein>
    <recommendedName>
        <fullName evidence="9">DNA 5'-3' helicase</fullName>
        <ecNumber evidence="9">5.6.2.3</ecNumber>
    </recommendedName>
</protein>
<evidence type="ECO:0000256" key="9">
    <source>
        <dbReference type="ARBA" id="ARBA00044969"/>
    </source>
</evidence>
<evidence type="ECO:0000256" key="5">
    <source>
        <dbReference type="ARBA" id="ARBA00022806"/>
    </source>
</evidence>
<dbReference type="RefSeq" id="WP_057572421.1">
    <property type="nucleotide sequence ID" value="NZ_CATYWZ010000239.1"/>
</dbReference>
<comment type="catalytic activity">
    <reaction evidence="10">
        <text>ATP + H2O = ADP + phosphate + H(+)</text>
        <dbReference type="Rhea" id="RHEA:13065"/>
        <dbReference type="ChEBI" id="CHEBI:15377"/>
        <dbReference type="ChEBI" id="CHEBI:15378"/>
        <dbReference type="ChEBI" id="CHEBI:30616"/>
        <dbReference type="ChEBI" id="CHEBI:43474"/>
        <dbReference type="ChEBI" id="CHEBI:456216"/>
        <dbReference type="EC" id="5.6.2.3"/>
    </reaction>
</comment>
<dbReference type="AlphaFoldDB" id="A0A174P9D1"/>
<name>A0A174P9D1_9FIRM</name>
<dbReference type="GO" id="GO:0043139">
    <property type="term" value="F:5'-3' DNA helicase activity"/>
    <property type="evidence" value="ECO:0007669"/>
    <property type="project" value="UniProtKB-EC"/>
</dbReference>
<organism evidence="12 13">
    <name type="scientific">Enterocloster clostridioformis</name>
    <dbReference type="NCBI Taxonomy" id="1531"/>
    <lineage>
        <taxon>Bacteria</taxon>
        <taxon>Bacillati</taxon>
        <taxon>Bacillota</taxon>
        <taxon>Clostridia</taxon>
        <taxon>Lachnospirales</taxon>
        <taxon>Lachnospiraceae</taxon>
        <taxon>Enterocloster</taxon>
    </lineage>
</organism>
<keyword evidence="8" id="KW-0413">Isomerase</keyword>
<dbReference type="Proteomes" id="UP000095512">
    <property type="component" value="Unassembled WGS sequence"/>
</dbReference>
<dbReference type="EC" id="5.6.2.3" evidence="9"/>
<feature type="domain" description="SF4 helicase" evidence="11">
    <location>
        <begin position="155"/>
        <end position="410"/>
    </location>
</feature>